<feature type="binding site" evidence="2">
    <location>
        <position position="155"/>
    </location>
    <ligand>
        <name>ATP</name>
        <dbReference type="ChEBI" id="CHEBI:30616"/>
    </ligand>
</feature>
<reference evidence="5" key="1">
    <citation type="submission" date="2016-09" db="EMBL/GenBank/DDBJ databases">
        <authorList>
            <person name="Varghese N."/>
            <person name="Submissions S."/>
        </authorList>
    </citation>
    <scope>NUCLEOTIDE SEQUENCE [LARGE SCALE GENOMIC DNA]</scope>
    <source>
        <strain evidence="5">JS23</strain>
    </source>
</reference>
<keyword evidence="5" id="KW-1185">Reference proteome</keyword>
<feature type="binding site" evidence="2">
    <location>
        <position position="84"/>
    </location>
    <ligand>
        <name>Mg(2+)</name>
        <dbReference type="ChEBI" id="CHEBI:18420"/>
        <label>4</label>
    </ligand>
</feature>
<dbReference type="PIRSF" id="PIRSF005303">
    <property type="entry name" value="Thiam_monoph_kin"/>
    <property type="match status" value="1"/>
</dbReference>
<dbReference type="InterPro" id="IPR016188">
    <property type="entry name" value="PurM-like_N"/>
</dbReference>
<gene>
    <name evidence="2" type="primary">thiL</name>
    <name evidence="4" type="ORF">SAMN05216551_108163</name>
</gene>
<dbReference type="InterPro" id="IPR006283">
    <property type="entry name" value="ThiL-like"/>
</dbReference>
<accession>A0A1H2PRK3</accession>
<organism evidence="4 5">
    <name type="scientific">Chitinasiproducens palmae</name>
    <dbReference type="NCBI Taxonomy" id="1770053"/>
    <lineage>
        <taxon>Bacteria</taxon>
        <taxon>Pseudomonadati</taxon>
        <taxon>Pseudomonadota</taxon>
        <taxon>Betaproteobacteria</taxon>
        <taxon>Burkholderiales</taxon>
        <taxon>Burkholderiaceae</taxon>
        <taxon>Chitinasiproducens</taxon>
    </lineage>
</organism>
<dbReference type="UniPathway" id="UPA00060">
    <property type="reaction ID" value="UER00142"/>
</dbReference>
<feature type="binding site" evidence="2">
    <location>
        <position position="55"/>
    </location>
    <ligand>
        <name>Mg(2+)</name>
        <dbReference type="ChEBI" id="CHEBI:18420"/>
        <label>1</label>
    </ligand>
</feature>
<dbReference type="Gene3D" id="3.90.650.10">
    <property type="entry name" value="PurM-like C-terminal domain"/>
    <property type="match status" value="1"/>
</dbReference>
<feature type="binding site" evidence="2">
    <location>
        <position position="56"/>
    </location>
    <ligand>
        <name>Mg(2+)</name>
        <dbReference type="ChEBI" id="CHEBI:18420"/>
        <label>1</label>
    </ligand>
</feature>
<dbReference type="GO" id="GO:0009228">
    <property type="term" value="P:thiamine biosynthetic process"/>
    <property type="evidence" value="ECO:0007669"/>
    <property type="project" value="UniProtKB-KW"/>
</dbReference>
<keyword evidence="1 2" id="KW-0784">Thiamine biosynthesis</keyword>
<feature type="binding site" evidence="2">
    <location>
        <position position="225"/>
    </location>
    <ligand>
        <name>Mg(2+)</name>
        <dbReference type="ChEBI" id="CHEBI:18420"/>
        <label>5</label>
    </ligand>
</feature>
<comment type="miscellaneous">
    <text evidence="2">Reaction mechanism of ThiL seems to utilize a direct, inline transfer of the gamma-phosphate of ATP to TMP rather than a phosphorylated enzyme intermediate.</text>
</comment>
<sequence>MAGEFELIARYLMRDERREGSQRETRGSDAFTALGQGDDCALVVPAPGTQLAISTDMLVSGRHFLPDTDPYGLGHKALAVNLSDLAAMGAEPRAFTLALALPNADPTWLAAFSDGMYALAAEHGCRLIGGDTTRGPLTLSLTVFGEIPAGQALRRDGAREDDDIWVSGVLGDARLGLDLLLGKWADRLDEADRAAAVAALERPTPRVALGRALRGVATAALDLSDGLVGDLGHLMTRSGLGARVLPDALPHAPRLAALPREAALACMLAGGDDYELCFTAPPAARDTVAALSARPALAGLRLTRIGTMTRPDDRPEADRARPTFVDANGGILDLPLRGFDHFDAERTD</sequence>
<proteinExistence type="inferred from homology"/>
<keyword evidence="2" id="KW-0460">Magnesium</keyword>
<dbReference type="GO" id="GO:0009229">
    <property type="term" value="P:thiamine diphosphate biosynthetic process"/>
    <property type="evidence" value="ECO:0007669"/>
    <property type="project" value="UniProtKB-UniRule"/>
</dbReference>
<keyword evidence="2" id="KW-0479">Metal-binding</keyword>
<dbReference type="GO" id="GO:0009030">
    <property type="term" value="F:thiamine-phosphate kinase activity"/>
    <property type="evidence" value="ECO:0007669"/>
    <property type="project" value="UniProtKB-UniRule"/>
</dbReference>
<evidence type="ECO:0000313" key="4">
    <source>
        <dbReference type="EMBL" id="SDV49530.1"/>
    </source>
</evidence>
<comment type="pathway">
    <text evidence="2">Cofactor biosynthesis; thiamine diphosphate biosynthesis; thiamine diphosphate from thiamine phosphate: step 1/1.</text>
</comment>
<protein>
    <recommendedName>
        <fullName evidence="2">Thiamine-monophosphate kinase</fullName>
        <shortName evidence="2">TMP kinase</shortName>
        <shortName evidence="2">Thiamine-phosphate kinase</shortName>
        <ecNumber evidence="2">2.7.4.16</ecNumber>
    </recommendedName>
</protein>
<feature type="binding site" evidence="2">
    <location>
        <begin position="130"/>
        <end position="131"/>
    </location>
    <ligand>
        <name>ATP</name>
        <dbReference type="ChEBI" id="CHEBI:30616"/>
    </ligand>
</feature>
<keyword evidence="2 4" id="KW-0418">Kinase</keyword>
<feature type="binding site" evidence="2">
    <location>
        <position position="54"/>
    </location>
    <ligand>
        <name>Mg(2+)</name>
        <dbReference type="ChEBI" id="CHEBI:18420"/>
        <label>4</label>
    </ligand>
</feature>
<evidence type="ECO:0000259" key="3">
    <source>
        <dbReference type="Pfam" id="PF00586"/>
    </source>
</evidence>
<dbReference type="SUPFAM" id="SSF56042">
    <property type="entry name" value="PurM C-terminal domain-like"/>
    <property type="match status" value="1"/>
</dbReference>
<feature type="binding site" evidence="2">
    <location>
        <position position="63"/>
    </location>
    <ligand>
        <name>substrate</name>
    </ligand>
</feature>
<evidence type="ECO:0000313" key="5">
    <source>
        <dbReference type="Proteomes" id="UP000243719"/>
    </source>
</evidence>
<name>A0A1H2PRK3_9BURK</name>
<dbReference type="NCBIfam" id="TIGR01379">
    <property type="entry name" value="thiL"/>
    <property type="match status" value="1"/>
</dbReference>
<feature type="binding site" evidence="2">
    <location>
        <position position="339"/>
    </location>
    <ligand>
        <name>substrate</name>
    </ligand>
</feature>
<evidence type="ECO:0000256" key="1">
    <source>
        <dbReference type="ARBA" id="ARBA00022977"/>
    </source>
</evidence>
<feature type="binding site" evidence="2">
    <location>
        <position position="272"/>
    </location>
    <ligand>
        <name>substrate</name>
    </ligand>
</feature>
<feature type="domain" description="PurM-like N-terminal" evidence="3">
    <location>
        <begin position="37"/>
        <end position="147"/>
    </location>
</feature>
<comment type="function">
    <text evidence="2">Catalyzes the ATP-dependent phosphorylation of thiamine-monophosphate (TMP) to form thiamine-pyrophosphate (TPP), the active form of vitamin B1.</text>
</comment>
<keyword evidence="2" id="KW-0808">Transferase</keyword>
<dbReference type="STRING" id="1770053.SAMN05216551_108163"/>
<dbReference type="AlphaFoldDB" id="A0A1H2PRK3"/>
<dbReference type="InterPro" id="IPR036921">
    <property type="entry name" value="PurM-like_N_sf"/>
</dbReference>
<dbReference type="GO" id="GO:0000287">
    <property type="term" value="F:magnesium ion binding"/>
    <property type="evidence" value="ECO:0007669"/>
    <property type="project" value="UniProtKB-UniRule"/>
</dbReference>
<dbReference type="HAMAP" id="MF_02128">
    <property type="entry name" value="TMP_kinase"/>
    <property type="match status" value="1"/>
</dbReference>
<keyword evidence="2" id="KW-0547">Nucleotide-binding</keyword>
<feature type="binding site" evidence="2">
    <location>
        <position position="222"/>
    </location>
    <ligand>
        <name>Mg(2+)</name>
        <dbReference type="ChEBI" id="CHEBI:18420"/>
        <label>3</label>
    </ligand>
</feature>
<feature type="binding site" evidence="2">
    <location>
        <position position="56"/>
    </location>
    <ligand>
        <name>Mg(2+)</name>
        <dbReference type="ChEBI" id="CHEBI:18420"/>
        <label>2</label>
    </ligand>
</feature>
<comment type="catalytic activity">
    <reaction evidence="2">
        <text>thiamine phosphate + ATP = thiamine diphosphate + ADP</text>
        <dbReference type="Rhea" id="RHEA:15913"/>
        <dbReference type="ChEBI" id="CHEBI:30616"/>
        <dbReference type="ChEBI" id="CHEBI:37575"/>
        <dbReference type="ChEBI" id="CHEBI:58937"/>
        <dbReference type="ChEBI" id="CHEBI:456216"/>
        <dbReference type="EC" id="2.7.4.16"/>
    </reaction>
</comment>
<feature type="binding site" evidence="2">
    <location>
        <position position="84"/>
    </location>
    <ligand>
        <name>Mg(2+)</name>
        <dbReference type="ChEBI" id="CHEBI:18420"/>
        <label>3</label>
    </ligand>
</feature>
<dbReference type="CDD" id="cd02194">
    <property type="entry name" value="ThiL"/>
    <property type="match status" value="1"/>
</dbReference>
<dbReference type="PANTHER" id="PTHR30270:SF0">
    <property type="entry name" value="THIAMINE-MONOPHOSPHATE KINASE"/>
    <property type="match status" value="1"/>
</dbReference>
<dbReference type="Pfam" id="PF00586">
    <property type="entry name" value="AIRS"/>
    <property type="match status" value="1"/>
</dbReference>
<dbReference type="EMBL" id="FNLO01000008">
    <property type="protein sequence ID" value="SDV49530.1"/>
    <property type="molecule type" value="Genomic_DNA"/>
</dbReference>
<dbReference type="OrthoDB" id="9802811at2"/>
<dbReference type="PANTHER" id="PTHR30270">
    <property type="entry name" value="THIAMINE-MONOPHOSPHATE KINASE"/>
    <property type="match status" value="1"/>
</dbReference>
<comment type="caution">
    <text evidence="2">Lacks conserved residue(s) required for the propagation of feature annotation.</text>
</comment>
<dbReference type="Gene3D" id="3.30.1330.10">
    <property type="entry name" value="PurM-like, N-terminal domain"/>
    <property type="match status" value="1"/>
</dbReference>
<comment type="similarity">
    <text evidence="2">Belongs to the thiamine-monophosphate kinase family.</text>
</comment>
<dbReference type="EC" id="2.7.4.16" evidence="2"/>
<feature type="binding site" evidence="2">
    <location>
        <position position="39"/>
    </location>
    <ligand>
        <name>Mg(2+)</name>
        <dbReference type="ChEBI" id="CHEBI:18420"/>
        <label>4</label>
    </ligand>
</feature>
<evidence type="ECO:0000256" key="2">
    <source>
        <dbReference type="HAMAP-Rule" id="MF_02128"/>
    </source>
</evidence>
<feature type="binding site" evidence="2">
    <location>
        <position position="84"/>
    </location>
    <ligand>
        <name>Mg(2+)</name>
        <dbReference type="ChEBI" id="CHEBI:18420"/>
        <label>2</label>
    </ligand>
</feature>
<dbReference type="InterPro" id="IPR036676">
    <property type="entry name" value="PurM-like_C_sf"/>
</dbReference>
<dbReference type="Proteomes" id="UP000243719">
    <property type="component" value="Unassembled WGS sequence"/>
</dbReference>
<keyword evidence="2" id="KW-0067">ATP-binding</keyword>
<feature type="binding site" evidence="2">
    <location>
        <position position="131"/>
    </location>
    <ligand>
        <name>Mg(2+)</name>
        <dbReference type="ChEBI" id="CHEBI:18420"/>
        <label>1</label>
    </ligand>
</feature>
<feature type="binding site" evidence="2">
    <location>
        <position position="224"/>
    </location>
    <ligand>
        <name>ATP</name>
        <dbReference type="ChEBI" id="CHEBI:30616"/>
    </ligand>
</feature>
<dbReference type="GO" id="GO:0005524">
    <property type="term" value="F:ATP binding"/>
    <property type="evidence" value="ECO:0007669"/>
    <property type="project" value="UniProtKB-UniRule"/>
</dbReference>
<dbReference type="SUPFAM" id="SSF55326">
    <property type="entry name" value="PurM N-terminal domain-like"/>
    <property type="match status" value="1"/>
</dbReference>
<dbReference type="RefSeq" id="WP_091909687.1">
    <property type="nucleotide sequence ID" value="NZ_FNLO01000008.1"/>
</dbReference>
<feature type="binding site" evidence="2">
    <location>
        <position position="39"/>
    </location>
    <ligand>
        <name>Mg(2+)</name>
        <dbReference type="ChEBI" id="CHEBI:18420"/>
        <label>3</label>
    </ligand>
</feature>